<reference evidence="1 2" key="1">
    <citation type="submission" date="2023-10" db="EMBL/GenBank/DDBJ databases">
        <title>Rubellicoccus peritrichatus gen. nov., sp. nov., isolated from an algae of coral reef tank.</title>
        <authorList>
            <person name="Luo J."/>
        </authorList>
    </citation>
    <scope>NUCLEOTIDE SEQUENCE [LARGE SCALE GENOMIC DNA]</scope>
    <source>
        <strain evidence="1 2">CR14</strain>
    </source>
</reference>
<evidence type="ECO:0000313" key="1">
    <source>
        <dbReference type="EMBL" id="WOO42200.1"/>
    </source>
</evidence>
<dbReference type="KEGG" id="puo:RZN69_03800"/>
<dbReference type="RefSeq" id="WP_317834685.1">
    <property type="nucleotide sequence ID" value="NZ_CP136920.1"/>
</dbReference>
<evidence type="ECO:0008006" key="3">
    <source>
        <dbReference type="Google" id="ProtNLM"/>
    </source>
</evidence>
<dbReference type="AlphaFoldDB" id="A0AAQ3LAC9"/>
<dbReference type="EMBL" id="CP136920">
    <property type="protein sequence ID" value="WOO42200.1"/>
    <property type="molecule type" value="Genomic_DNA"/>
</dbReference>
<protein>
    <recommendedName>
        <fullName evidence="3">Carbohydrate kinase FGGY N-terminal domain-containing protein</fullName>
    </recommendedName>
</protein>
<dbReference type="Proteomes" id="UP001304300">
    <property type="component" value="Chromosome"/>
</dbReference>
<organism evidence="1 2">
    <name type="scientific">Rubellicoccus peritrichatus</name>
    <dbReference type="NCBI Taxonomy" id="3080537"/>
    <lineage>
        <taxon>Bacteria</taxon>
        <taxon>Pseudomonadati</taxon>
        <taxon>Verrucomicrobiota</taxon>
        <taxon>Opitutia</taxon>
        <taxon>Puniceicoccales</taxon>
        <taxon>Cerasicoccaceae</taxon>
        <taxon>Rubellicoccus</taxon>
    </lineage>
</organism>
<sequence>MPQILALDQGTTSSRVIVFNEADIIAIARDIFSLLEPNAEVYSDPPVSGAAMKEAISEHMSAINEVVEPQAAVSAASNTATMVL</sequence>
<name>A0AAQ3LAC9_9BACT</name>
<keyword evidence="2" id="KW-1185">Reference proteome</keyword>
<dbReference type="InterPro" id="IPR043129">
    <property type="entry name" value="ATPase_NBD"/>
</dbReference>
<gene>
    <name evidence="1" type="ORF">RZN69_03800</name>
</gene>
<dbReference type="SUPFAM" id="SSF53067">
    <property type="entry name" value="Actin-like ATPase domain"/>
    <property type="match status" value="1"/>
</dbReference>
<dbReference type="Gene3D" id="3.30.420.40">
    <property type="match status" value="1"/>
</dbReference>
<proteinExistence type="predicted"/>
<evidence type="ECO:0000313" key="2">
    <source>
        <dbReference type="Proteomes" id="UP001304300"/>
    </source>
</evidence>
<accession>A0AAQ3LAC9</accession>